<evidence type="ECO:0000313" key="1">
    <source>
        <dbReference type="EMBL" id="EYC09541.1"/>
    </source>
</evidence>
<organism evidence="1 2">
    <name type="scientific">Ancylostoma ceylanicum</name>
    <dbReference type="NCBI Taxonomy" id="53326"/>
    <lineage>
        <taxon>Eukaryota</taxon>
        <taxon>Metazoa</taxon>
        <taxon>Ecdysozoa</taxon>
        <taxon>Nematoda</taxon>
        <taxon>Chromadorea</taxon>
        <taxon>Rhabditida</taxon>
        <taxon>Rhabditina</taxon>
        <taxon>Rhabditomorpha</taxon>
        <taxon>Strongyloidea</taxon>
        <taxon>Ancylostomatidae</taxon>
        <taxon>Ancylostomatinae</taxon>
        <taxon>Ancylostoma</taxon>
    </lineage>
</organism>
<proteinExistence type="predicted"/>
<dbReference type="EMBL" id="JARK01001396">
    <property type="protein sequence ID" value="EYC09541.1"/>
    <property type="molecule type" value="Genomic_DNA"/>
</dbReference>
<gene>
    <name evidence="1" type="primary">Acey_s0060.g3177</name>
    <name evidence="1" type="ORF">Y032_0060g3177</name>
</gene>
<name>A0A016U3N9_9BILA</name>
<accession>A0A016U3N9</accession>
<reference evidence="2" key="1">
    <citation type="journal article" date="2015" name="Nat. Genet.">
        <title>The genome and transcriptome of the zoonotic hookworm Ancylostoma ceylanicum identify infection-specific gene families.</title>
        <authorList>
            <person name="Schwarz E.M."/>
            <person name="Hu Y."/>
            <person name="Antoshechkin I."/>
            <person name="Miller M.M."/>
            <person name="Sternberg P.W."/>
            <person name="Aroian R.V."/>
        </authorList>
    </citation>
    <scope>NUCLEOTIDE SEQUENCE</scope>
    <source>
        <strain evidence="2">HY135</strain>
    </source>
</reference>
<dbReference type="AlphaFoldDB" id="A0A016U3N9"/>
<evidence type="ECO:0000313" key="2">
    <source>
        <dbReference type="Proteomes" id="UP000024635"/>
    </source>
</evidence>
<comment type="caution">
    <text evidence="1">The sequence shown here is derived from an EMBL/GenBank/DDBJ whole genome shotgun (WGS) entry which is preliminary data.</text>
</comment>
<keyword evidence="2" id="KW-1185">Reference proteome</keyword>
<protein>
    <submittedName>
        <fullName evidence="1">Uncharacterized protein</fullName>
    </submittedName>
</protein>
<dbReference type="Proteomes" id="UP000024635">
    <property type="component" value="Unassembled WGS sequence"/>
</dbReference>
<sequence length="66" mass="7542">MGTFRLPPLRHYDTHPKIGECAHTSHRLRWSDWDLRIKCFIGSCSCNGTGMLYVLQGGATAFSEWQ</sequence>